<keyword evidence="3" id="KW-1185">Reference proteome</keyword>
<accession>A0A4Y2K530</accession>
<protein>
    <submittedName>
        <fullName evidence="2">Uncharacterized protein</fullName>
    </submittedName>
</protein>
<organism evidence="2 3">
    <name type="scientific">Araneus ventricosus</name>
    <name type="common">Orbweaver spider</name>
    <name type="synonym">Epeira ventricosa</name>
    <dbReference type="NCBI Taxonomy" id="182803"/>
    <lineage>
        <taxon>Eukaryota</taxon>
        <taxon>Metazoa</taxon>
        <taxon>Ecdysozoa</taxon>
        <taxon>Arthropoda</taxon>
        <taxon>Chelicerata</taxon>
        <taxon>Arachnida</taxon>
        <taxon>Araneae</taxon>
        <taxon>Araneomorphae</taxon>
        <taxon>Entelegynae</taxon>
        <taxon>Araneoidea</taxon>
        <taxon>Araneidae</taxon>
        <taxon>Araneus</taxon>
    </lineage>
</organism>
<reference evidence="2 3" key="1">
    <citation type="journal article" date="2019" name="Sci. Rep.">
        <title>Orb-weaving spider Araneus ventricosus genome elucidates the spidroin gene catalogue.</title>
        <authorList>
            <person name="Kono N."/>
            <person name="Nakamura H."/>
            <person name="Ohtoshi R."/>
            <person name="Moran D.A.P."/>
            <person name="Shinohara A."/>
            <person name="Yoshida Y."/>
            <person name="Fujiwara M."/>
            <person name="Mori M."/>
            <person name="Tomita M."/>
            <person name="Arakawa K."/>
        </authorList>
    </citation>
    <scope>NUCLEOTIDE SEQUENCE [LARGE SCALE GENOMIC DNA]</scope>
</reference>
<gene>
    <name evidence="2" type="ORF">AVEN_99098_1</name>
</gene>
<sequence length="129" mass="14111">MIHIHAYFLDRGGLEVRSRLGDEGFQVRNPIPLKIHPVCGSVACQIRRESNALPLVGWRRKLGGGCQLSCGPRHLTVAQIYEIRPKIALVLLQKGRGGLVVGSRPRDQRVAGSKPDSTEDPPCMGPVAR</sequence>
<comment type="caution">
    <text evidence="2">The sequence shown here is derived from an EMBL/GenBank/DDBJ whole genome shotgun (WGS) entry which is preliminary data.</text>
</comment>
<evidence type="ECO:0000256" key="1">
    <source>
        <dbReference type="SAM" id="MobiDB-lite"/>
    </source>
</evidence>
<evidence type="ECO:0000313" key="2">
    <source>
        <dbReference type="EMBL" id="GBM96905.1"/>
    </source>
</evidence>
<dbReference type="AlphaFoldDB" id="A0A4Y2K530"/>
<name>A0A4Y2K530_ARAVE</name>
<proteinExistence type="predicted"/>
<dbReference type="Proteomes" id="UP000499080">
    <property type="component" value="Unassembled WGS sequence"/>
</dbReference>
<evidence type="ECO:0000313" key="3">
    <source>
        <dbReference type="Proteomes" id="UP000499080"/>
    </source>
</evidence>
<dbReference type="EMBL" id="BGPR01004188">
    <property type="protein sequence ID" value="GBM96905.1"/>
    <property type="molecule type" value="Genomic_DNA"/>
</dbReference>
<feature type="region of interest" description="Disordered" evidence="1">
    <location>
        <begin position="99"/>
        <end position="129"/>
    </location>
</feature>